<dbReference type="RefSeq" id="WP_014797850.1">
    <property type="nucleotide sequence ID" value="NC_018018.1"/>
</dbReference>
<dbReference type="FunFam" id="2.40.50.100:FF:000003">
    <property type="entry name" value="Acetyl-CoA carboxylase biotin carboxyl carrier protein"/>
    <property type="match status" value="1"/>
</dbReference>
<sequence length="170" mass="19097">MQITTQSHTYQVRKEKNTSAKTESLFLNDNLIESDIQKFSEREFHVLRNNISYRVEVLKADYEAKEFEIRINGNIHKLTAKDRMDLLLESLGMENAASAKVSDLKAPMPGLVLDILIEEGATTEKGTPLMILEAMKMENVLKATGEGKIKSIAVKKGQNVEKGAVLIEFE</sequence>
<dbReference type="InterPro" id="IPR001882">
    <property type="entry name" value="Biotin_BS"/>
</dbReference>
<dbReference type="KEGG" id="fli:Fleli_2017"/>
<dbReference type="OrthoDB" id="9812676at2"/>
<dbReference type="PROSITE" id="PS00188">
    <property type="entry name" value="BIOTIN"/>
    <property type="match status" value="1"/>
</dbReference>
<evidence type="ECO:0000256" key="1">
    <source>
        <dbReference type="ARBA" id="ARBA00023267"/>
    </source>
</evidence>
<dbReference type="InterPro" id="IPR050709">
    <property type="entry name" value="Biotin_Carboxyl_Carrier/Decarb"/>
</dbReference>
<dbReference type="STRING" id="880071.Fleli_2017"/>
<dbReference type="EMBL" id="CP003345">
    <property type="protein sequence ID" value="AFM04401.1"/>
    <property type="molecule type" value="Genomic_DNA"/>
</dbReference>
<dbReference type="eggNOG" id="COG4770">
    <property type="taxonomic scope" value="Bacteria"/>
</dbReference>
<protein>
    <submittedName>
        <fullName evidence="3">Acetyl/propionyl-CoA carboxylase, alpha subunit</fullName>
    </submittedName>
</protein>
<dbReference type="InterPro" id="IPR011053">
    <property type="entry name" value="Single_hybrid_motif"/>
</dbReference>
<organism evidence="3 4">
    <name type="scientific">Bernardetia litoralis (strain ATCC 23117 / DSM 6794 / NBRC 15988 / NCIMB 1366 / Fx l1 / Sio-4)</name>
    <name type="common">Flexibacter litoralis</name>
    <dbReference type="NCBI Taxonomy" id="880071"/>
    <lineage>
        <taxon>Bacteria</taxon>
        <taxon>Pseudomonadati</taxon>
        <taxon>Bacteroidota</taxon>
        <taxon>Cytophagia</taxon>
        <taxon>Cytophagales</taxon>
        <taxon>Bernardetiaceae</taxon>
        <taxon>Bernardetia</taxon>
    </lineage>
</organism>
<reference evidence="4" key="1">
    <citation type="submission" date="2012-06" db="EMBL/GenBank/DDBJ databases">
        <title>The complete genome of Flexibacter litoralis DSM 6794.</title>
        <authorList>
            <person name="Lucas S."/>
            <person name="Copeland A."/>
            <person name="Lapidus A."/>
            <person name="Glavina del Rio T."/>
            <person name="Dalin E."/>
            <person name="Tice H."/>
            <person name="Bruce D."/>
            <person name="Goodwin L."/>
            <person name="Pitluck S."/>
            <person name="Peters L."/>
            <person name="Ovchinnikova G."/>
            <person name="Lu M."/>
            <person name="Kyrpides N."/>
            <person name="Mavromatis K."/>
            <person name="Ivanova N."/>
            <person name="Brettin T."/>
            <person name="Detter J.C."/>
            <person name="Han C."/>
            <person name="Larimer F."/>
            <person name="Land M."/>
            <person name="Hauser L."/>
            <person name="Markowitz V."/>
            <person name="Cheng J.-F."/>
            <person name="Hugenholtz P."/>
            <person name="Woyke T."/>
            <person name="Wu D."/>
            <person name="Spring S."/>
            <person name="Lang E."/>
            <person name="Kopitz M."/>
            <person name="Brambilla E."/>
            <person name="Klenk H.-P."/>
            <person name="Eisen J.A."/>
        </authorList>
    </citation>
    <scope>NUCLEOTIDE SEQUENCE [LARGE SCALE GENOMIC DNA]</scope>
    <source>
        <strain evidence="4">ATCC 23117 / DSM 6794 / NBRC 15988 / NCIMB 1366 / Sio-4</strain>
    </source>
</reference>
<dbReference type="SUPFAM" id="SSF51230">
    <property type="entry name" value="Single hybrid motif"/>
    <property type="match status" value="1"/>
</dbReference>
<dbReference type="CDD" id="cd06850">
    <property type="entry name" value="biotinyl_domain"/>
    <property type="match status" value="1"/>
</dbReference>
<keyword evidence="1" id="KW-0092">Biotin</keyword>
<evidence type="ECO:0000313" key="3">
    <source>
        <dbReference type="EMBL" id="AFM04401.1"/>
    </source>
</evidence>
<dbReference type="PROSITE" id="PS50968">
    <property type="entry name" value="BIOTINYL_LIPOYL"/>
    <property type="match status" value="1"/>
</dbReference>
<dbReference type="HOGENOM" id="CLU_016733_5_1_10"/>
<name>I4AKB6_BERLS</name>
<dbReference type="PANTHER" id="PTHR45266:SF3">
    <property type="entry name" value="OXALOACETATE DECARBOXYLASE ALPHA CHAIN"/>
    <property type="match status" value="1"/>
</dbReference>
<gene>
    <name evidence="3" type="ordered locus">Fleli_2017</name>
</gene>
<proteinExistence type="predicted"/>
<evidence type="ECO:0000313" key="4">
    <source>
        <dbReference type="Proteomes" id="UP000006054"/>
    </source>
</evidence>
<dbReference type="AlphaFoldDB" id="I4AKB6"/>
<dbReference type="Proteomes" id="UP000006054">
    <property type="component" value="Chromosome"/>
</dbReference>
<dbReference type="Gene3D" id="2.40.50.100">
    <property type="match status" value="1"/>
</dbReference>
<dbReference type="PANTHER" id="PTHR45266">
    <property type="entry name" value="OXALOACETATE DECARBOXYLASE ALPHA CHAIN"/>
    <property type="match status" value="1"/>
</dbReference>
<accession>I4AKB6</accession>
<feature type="domain" description="Lipoyl-binding" evidence="2">
    <location>
        <begin position="96"/>
        <end position="170"/>
    </location>
</feature>
<keyword evidence="4" id="KW-1185">Reference proteome</keyword>
<dbReference type="InterPro" id="IPR000089">
    <property type="entry name" value="Biotin_lipoyl"/>
</dbReference>
<dbReference type="Pfam" id="PF00364">
    <property type="entry name" value="Biotin_lipoyl"/>
    <property type="match status" value="1"/>
</dbReference>
<evidence type="ECO:0000259" key="2">
    <source>
        <dbReference type="PROSITE" id="PS50968"/>
    </source>
</evidence>